<dbReference type="InterPro" id="IPR018062">
    <property type="entry name" value="HTH_AraC-typ_CS"/>
</dbReference>
<dbReference type="PROSITE" id="PS00041">
    <property type="entry name" value="HTH_ARAC_FAMILY_1"/>
    <property type="match status" value="1"/>
</dbReference>
<evidence type="ECO:0000259" key="5">
    <source>
        <dbReference type="PROSITE" id="PS01124"/>
    </source>
</evidence>
<dbReference type="CDD" id="cd03136">
    <property type="entry name" value="GATase1_AraC_ArgR_like"/>
    <property type="match status" value="1"/>
</dbReference>
<dbReference type="InterPro" id="IPR029062">
    <property type="entry name" value="Class_I_gatase-like"/>
</dbReference>
<dbReference type="SMART" id="SM00342">
    <property type="entry name" value="HTH_ARAC"/>
    <property type="match status" value="1"/>
</dbReference>
<feature type="region of interest" description="Disordered" evidence="4">
    <location>
        <begin position="391"/>
        <end position="415"/>
    </location>
</feature>
<dbReference type="Gene3D" id="3.40.50.880">
    <property type="match status" value="1"/>
</dbReference>
<reference evidence="6 7" key="1">
    <citation type="submission" date="2017-06" db="EMBL/GenBank/DDBJ databases">
        <authorList>
            <person name="Kim H.J."/>
            <person name="Triplett B.A."/>
        </authorList>
    </citation>
    <scope>NUCLEOTIDE SEQUENCE [LARGE SCALE GENOMIC DNA]</scope>
    <source>
        <strain evidence="6 7">B29T1</strain>
    </source>
</reference>
<dbReference type="Pfam" id="PF10944">
    <property type="entry name" value="DUF2630"/>
    <property type="match status" value="1"/>
</dbReference>
<organism evidence="6 7">
    <name type="scientific">Arboricoccus pini</name>
    <dbReference type="NCBI Taxonomy" id="1963835"/>
    <lineage>
        <taxon>Bacteria</taxon>
        <taxon>Pseudomonadati</taxon>
        <taxon>Pseudomonadota</taxon>
        <taxon>Alphaproteobacteria</taxon>
        <taxon>Geminicoccales</taxon>
        <taxon>Geminicoccaceae</taxon>
        <taxon>Arboricoccus</taxon>
    </lineage>
</organism>
<dbReference type="Pfam" id="PF01965">
    <property type="entry name" value="DJ-1_PfpI"/>
    <property type="match status" value="1"/>
</dbReference>
<proteinExistence type="predicted"/>
<dbReference type="InterPro" id="IPR002818">
    <property type="entry name" value="DJ-1/PfpI"/>
</dbReference>
<dbReference type="PROSITE" id="PS01124">
    <property type="entry name" value="HTH_ARAC_FAMILY_2"/>
    <property type="match status" value="1"/>
</dbReference>
<dbReference type="InterPro" id="IPR018060">
    <property type="entry name" value="HTH_AraC"/>
</dbReference>
<evidence type="ECO:0000256" key="2">
    <source>
        <dbReference type="ARBA" id="ARBA00023125"/>
    </source>
</evidence>
<dbReference type="GO" id="GO:0043565">
    <property type="term" value="F:sequence-specific DNA binding"/>
    <property type="evidence" value="ECO:0007669"/>
    <property type="project" value="InterPro"/>
</dbReference>
<dbReference type="InterPro" id="IPR020311">
    <property type="entry name" value="Uncharacterised_Rv0898c"/>
</dbReference>
<dbReference type="InterPro" id="IPR052158">
    <property type="entry name" value="INH-QAR"/>
</dbReference>
<gene>
    <name evidence="6" type="ORF">SAMN07250955_10943</name>
</gene>
<evidence type="ECO:0000313" key="7">
    <source>
        <dbReference type="Proteomes" id="UP000197065"/>
    </source>
</evidence>
<evidence type="ECO:0000256" key="4">
    <source>
        <dbReference type="SAM" id="MobiDB-lite"/>
    </source>
</evidence>
<keyword evidence="2" id="KW-0238">DNA-binding</keyword>
<evidence type="ECO:0000256" key="1">
    <source>
        <dbReference type="ARBA" id="ARBA00023015"/>
    </source>
</evidence>
<dbReference type="SUPFAM" id="SSF52317">
    <property type="entry name" value="Class I glutamine amidotransferase-like"/>
    <property type="match status" value="1"/>
</dbReference>
<dbReference type="GO" id="GO:0003700">
    <property type="term" value="F:DNA-binding transcription factor activity"/>
    <property type="evidence" value="ECO:0007669"/>
    <property type="project" value="InterPro"/>
</dbReference>
<dbReference type="Proteomes" id="UP000197065">
    <property type="component" value="Unassembled WGS sequence"/>
</dbReference>
<dbReference type="PANTHER" id="PTHR43130:SF3">
    <property type="entry name" value="HTH-TYPE TRANSCRIPTIONAL REGULATOR RV1931C"/>
    <property type="match status" value="1"/>
</dbReference>
<keyword evidence="7" id="KW-1185">Reference proteome</keyword>
<evidence type="ECO:0000313" key="6">
    <source>
        <dbReference type="EMBL" id="SNB72153.1"/>
    </source>
</evidence>
<dbReference type="PANTHER" id="PTHR43130">
    <property type="entry name" value="ARAC-FAMILY TRANSCRIPTIONAL REGULATOR"/>
    <property type="match status" value="1"/>
</dbReference>
<dbReference type="RefSeq" id="WP_207762073.1">
    <property type="nucleotide sequence ID" value="NZ_FYEH01000009.1"/>
</dbReference>
<name>A0A212RIA7_9PROT</name>
<protein>
    <submittedName>
        <fullName evidence="6">Transcriptional regulator, AraC family with amidase-like domain</fullName>
    </submittedName>
</protein>
<feature type="region of interest" description="Disordered" evidence="4">
    <location>
        <begin position="310"/>
        <end position="334"/>
    </location>
</feature>
<dbReference type="EMBL" id="FYEH01000009">
    <property type="protein sequence ID" value="SNB72153.1"/>
    <property type="molecule type" value="Genomic_DNA"/>
</dbReference>
<dbReference type="SUPFAM" id="SSF46689">
    <property type="entry name" value="Homeodomain-like"/>
    <property type="match status" value="2"/>
</dbReference>
<evidence type="ECO:0000256" key="3">
    <source>
        <dbReference type="ARBA" id="ARBA00023163"/>
    </source>
</evidence>
<sequence>MAERPPRKVAFLLVPGFALMSFASAIEPLRAANHLSGKELYRWFAVVPRGDMAEPSVGFPFQADATVGDTGAAHMVVVCAGGNPARFKDRQSLVWLRRQGRAGALMAGVSGGSYLLARAGLLNGRRCTIHWEHLGAFREEFPHLDIARTLFEIDRDRLTCAGGTAALDMMHAVIARDHGEDLAAAVHAWFLQSEVRGGSDRQGMRPEERWGARNAHLAAALEVMEQDAESILSMPDVAAAAGISVRQLGRLFRAQLGATFSTHRQGLKLDRARRLLRQTSMPILAVAIACGFQSASHFSRAYKKRFRESPSVSRRGGGTLPAAPGCPSLRNTESDMPDERVFRNIENLTREEHELFAKQAAREATDADNARLKDIQVMLDQCWDLLRQRRAKRDAGQNPDEATVRSSRTVEGYQG</sequence>
<keyword evidence="3" id="KW-0804">Transcription</keyword>
<feature type="domain" description="HTH araC/xylS-type" evidence="5">
    <location>
        <begin position="218"/>
        <end position="316"/>
    </location>
</feature>
<dbReference type="Pfam" id="PF12833">
    <property type="entry name" value="HTH_18"/>
    <property type="match status" value="1"/>
</dbReference>
<keyword evidence="1" id="KW-0805">Transcription regulation</keyword>
<accession>A0A212RIA7</accession>
<dbReference type="InterPro" id="IPR009057">
    <property type="entry name" value="Homeodomain-like_sf"/>
</dbReference>
<dbReference type="AlphaFoldDB" id="A0A212RIA7"/>
<dbReference type="Gene3D" id="1.10.10.60">
    <property type="entry name" value="Homeodomain-like"/>
    <property type="match status" value="2"/>
</dbReference>